<dbReference type="EMBL" id="BK032585">
    <property type="protein sequence ID" value="DAF49645.1"/>
    <property type="molecule type" value="Genomic_DNA"/>
</dbReference>
<organism evidence="1">
    <name type="scientific">Myoviridae sp. ctuev19</name>
    <dbReference type="NCBI Taxonomy" id="2827716"/>
    <lineage>
        <taxon>Viruses</taxon>
        <taxon>Duplodnaviria</taxon>
        <taxon>Heunggongvirae</taxon>
        <taxon>Uroviricota</taxon>
        <taxon>Caudoviricetes</taxon>
    </lineage>
</organism>
<name>A0A8S5SF54_9CAUD</name>
<accession>A0A8S5SF54</accession>
<proteinExistence type="predicted"/>
<dbReference type="NCBIfam" id="NF040910">
    <property type="entry name" value="CD1375_fam"/>
    <property type="match status" value="1"/>
</dbReference>
<sequence length="35" mass="4246">MAKIYVRRIKAGLMELEDVPEIWREKVKQMLEREG</sequence>
<dbReference type="InterPro" id="IPR047907">
    <property type="entry name" value="CD1375-like"/>
</dbReference>
<protein>
    <submittedName>
        <fullName evidence="1">Uncharacterized protein</fullName>
    </submittedName>
</protein>
<reference evidence="1" key="1">
    <citation type="journal article" date="2021" name="Proc. Natl. Acad. Sci. U.S.A.">
        <title>A Catalog of Tens of Thousands of Viruses from Human Metagenomes Reveals Hidden Associations with Chronic Diseases.</title>
        <authorList>
            <person name="Tisza M.J."/>
            <person name="Buck C.B."/>
        </authorList>
    </citation>
    <scope>NUCLEOTIDE SEQUENCE</scope>
    <source>
        <strain evidence="1">Ctuev19</strain>
    </source>
</reference>
<evidence type="ECO:0000313" key="1">
    <source>
        <dbReference type="EMBL" id="DAF49645.1"/>
    </source>
</evidence>